<feature type="non-terminal residue" evidence="2">
    <location>
        <position position="90"/>
    </location>
</feature>
<dbReference type="InterPro" id="IPR001155">
    <property type="entry name" value="OxRdtase_FMN_N"/>
</dbReference>
<dbReference type="Gene3D" id="3.20.20.70">
    <property type="entry name" value="Aldolase class I"/>
    <property type="match status" value="1"/>
</dbReference>
<protein>
    <submittedName>
        <fullName evidence="2">NADH:flavin oxidoreductase / NADH oxidase family protein</fullName>
    </submittedName>
</protein>
<evidence type="ECO:0000259" key="1">
    <source>
        <dbReference type="Pfam" id="PF00724"/>
    </source>
</evidence>
<dbReference type="Pfam" id="PF00724">
    <property type="entry name" value="Oxidored_FMN"/>
    <property type="match status" value="1"/>
</dbReference>
<dbReference type="EMBL" id="FUYP01000112">
    <property type="protein sequence ID" value="SKC12147.1"/>
    <property type="molecule type" value="Genomic_DNA"/>
</dbReference>
<organism evidence="2 3">
    <name type="scientific">Sphingopyxis flava</name>
    <dbReference type="NCBI Taxonomy" id="1507287"/>
    <lineage>
        <taxon>Bacteria</taxon>
        <taxon>Pseudomonadati</taxon>
        <taxon>Pseudomonadota</taxon>
        <taxon>Alphaproteobacteria</taxon>
        <taxon>Sphingomonadales</taxon>
        <taxon>Sphingomonadaceae</taxon>
        <taxon>Sphingopyxis</taxon>
    </lineage>
</organism>
<dbReference type="Proteomes" id="UP000190044">
    <property type="component" value="Unassembled WGS sequence"/>
</dbReference>
<reference evidence="3" key="1">
    <citation type="submission" date="2017-02" db="EMBL/GenBank/DDBJ databases">
        <authorList>
            <person name="Varghese N."/>
            <person name="Submissions S."/>
        </authorList>
    </citation>
    <scope>NUCLEOTIDE SEQUENCE [LARGE SCALE GENOMIC DNA]</scope>
    <source>
        <strain evidence="3">R11H</strain>
    </source>
</reference>
<dbReference type="SUPFAM" id="SSF51395">
    <property type="entry name" value="FMN-linked oxidoreductases"/>
    <property type="match status" value="1"/>
</dbReference>
<proteinExistence type="predicted"/>
<sequence length="90" mass="9879">MSLSHVFTPIRIADVEIPNRIARSAHGTAFSWGPLTQRHIDYHLARARGGVGLTFLEAASTHPTGLPSLASLDDSIIDEYRKLMDAIRPT</sequence>
<name>A0A1T5GUR8_9SPHN</name>
<feature type="domain" description="NADH:flavin oxidoreductase/NADH oxidase N-terminal" evidence="1">
    <location>
        <begin position="6"/>
        <end position="88"/>
    </location>
</feature>
<dbReference type="GO" id="GO:0010181">
    <property type="term" value="F:FMN binding"/>
    <property type="evidence" value="ECO:0007669"/>
    <property type="project" value="InterPro"/>
</dbReference>
<evidence type="ECO:0000313" key="2">
    <source>
        <dbReference type="EMBL" id="SKC12147.1"/>
    </source>
</evidence>
<evidence type="ECO:0000313" key="3">
    <source>
        <dbReference type="Proteomes" id="UP000190044"/>
    </source>
</evidence>
<keyword evidence="3" id="KW-1185">Reference proteome</keyword>
<gene>
    <name evidence="2" type="ORF">SAMN06295937_11122</name>
</gene>
<accession>A0A1T5GUR8</accession>
<dbReference type="GO" id="GO:0016491">
    <property type="term" value="F:oxidoreductase activity"/>
    <property type="evidence" value="ECO:0007669"/>
    <property type="project" value="InterPro"/>
</dbReference>
<dbReference type="AlphaFoldDB" id="A0A1T5GUR8"/>
<dbReference type="InterPro" id="IPR013785">
    <property type="entry name" value="Aldolase_TIM"/>
</dbReference>